<dbReference type="Pfam" id="PF13349">
    <property type="entry name" value="DUF4097"/>
    <property type="match status" value="1"/>
</dbReference>
<organism evidence="2 3">
    <name type="scientific">Paucilactobacillus oligofermentans DSM 15707 = LMG 22743</name>
    <dbReference type="NCBI Taxonomy" id="1423778"/>
    <lineage>
        <taxon>Bacteria</taxon>
        <taxon>Bacillati</taxon>
        <taxon>Bacillota</taxon>
        <taxon>Bacilli</taxon>
        <taxon>Lactobacillales</taxon>
        <taxon>Lactobacillaceae</taxon>
        <taxon>Paucilactobacillus</taxon>
    </lineage>
</organism>
<dbReference type="Gene3D" id="2.160.20.120">
    <property type="match status" value="1"/>
</dbReference>
<dbReference type="STRING" id="1423778.FC70_GL000631"/>
<dbReference type="Proteomes" id="UP000051697">
    <property type="component" value="Unassembled WGS sequence"/>
</dbReference>
<evidence type="ECO:0000313" key="2">
    <source>
        <dbReference type="EMBL" id="KRL56044.1"/>
    </source>
</evidence>
<keyword evidence="3" id="KW-1185">Reference proteome</keyword>
<sequence>MKKTIIIGVIITIIGSIIAFVGLSNGASTSLIWNNGLKINKTVHTTKTVSDFKNIQLDSSGYEVEIKSGTNYSVEVKGSKENRPKISVKNDTLTVTSSDNSSSSFGFNTSDNKIIITVPNGTNLENITGTSSYNELEINNITTNNIDLDNAGSLEANNLTVKAGGRINSTNTGIDFENSNLTNVTIKNDNGSLSFENGSLTGGSVVNKNGSLEFEDTHFLQTVTLNDDNGTIEIDNPTTDGYQLSSTNGSIKLFDKNETTSLNQNETATNKIIATTNNGTIEISN</sequence>
<proteinExistence type="predicted"/>
<evidence type="ECO:0000313" key="3">
    <source>
        <dbReference type="Proteomes" id="UP000051697"/>
    </source>
</evidence>
<dbReference type="PATRIC" id="fig|1423778.4.peg.659"/>
<protein>
    <recommendedName>
        <fullName evidence="1">DUF4097 domain-containing protein</fullName>
    </recommendedName>
</protein>
<name>A0A0R1RH39_9LACO</name>
<dbReference type="OrthoDB" id="2286174at2"/>
<accession>A0A0R1RH39</accession>
<comment type="caution">
    <text evidence="2">The sequence shown here is derived from an EMBL/GenBank/DDBJ whole genome shotgun (WGS) entry which is preliminary data.</text>
</comment>
<gene>
    <name evidence="2" type="ORF">FC70_GL000631</name>
</gene>
<feature type="domain" description="DUF4097" evidence="1">
    <location>
        <begin position="53"/>
        <end position="283"/>
    </location>
</feature>
<dbReference type="RefSeq" id="WP_057889604.1">
    <property type="nucleotide sequence ID" value="NZ_AZFE01000030.1"/>
</dbReference>
<dbReference type="AlphaFoldDB" id="A0A0R1RH39"/>
<dbReference type="InterPro" id="IPR025164">
    <property type="entry name" value="Toastrack_DUF4097"/>
</dbReference>
<dbReference type="EMBL" id="AZFE01000030">
    <property type="protein sequence ID" value="KRL56044.1"/>
    <property type="molecule type" value="Genomic_DNA"/>
</dbReference>
<dbReference type="KEGG" id="lol:LACOL_0664"/>
<reference evidence="2 3" key="1">
    <citation type="journal article" date="2015" name="Genome Announc.">
        <title>Expanding the biotechnology potential of lactobacilli through comparative genomics of 213 strains and associated genera.</title>
        <authorList>
            <person name="Sun Z."/>
            <person name="Harris H.M."/>
            <person name="McCann A."/>
            <person name="Guo C."/>
            <person name="Argimon S."/>
            <person name="Zhang W."/>
            <person name="Yang X."/>
            <person name="Jeffery I.B."/>
            <person name="Cooney J.C."/>
            <person name="Kagawa T.F."/>
            <person name="Liu W."/>
            <person name="Song Y."/>
            <person name="Salvetti E."/>
            <person name="Wrobel A."/>
            <person name="Rasinkangas P."/>
            <person name="Parkhill J."/>
            <person name="Rea M.C."/>
            <person name="O'Sullivan O."/>
            <person name="Ritari J."/>
            <person name="Douillard F.P."/>
            <person name="Paul Ross R."/>
            <person name="Yang R."/>
            <person name="Briner A.E."/>
            <person name="Felis G.E."/>
            <person name="de Vos W.M."/>
            <person name="Barrangou R."/>
            <person name="Klaenhammer T.R."/>
            <person name="Caufield P.W."/>
            <person name="Cui Y."/>
            <person name="Zhang H."/>
            <person name="O'Toole P.W."/>
        </authorList>
    </citation>
    <scope>NUCLEOTIDE SEQUENCE [LARGE SCALE GENOMIC DNA]</scope>
    <source>
        <strain evidence="2 3">DSM 15707</strain>
    </source>
</reference>
<evidence type="ECO:0000259" key="1">
    <source>
        <dbReference type="Pfam" id="PF13349"/>
    </source>
</evidence>